<feature type="transmembrane region" description="Helical" evidence="5">
    <location>
        <begin position="325"/>
        <end position="349"/>
    </location>
</feature>
<dbReference type="SUPFAM" id="SSF161098">
    <property type="entry name" value="MetI-like"/>
    <property type="match status" value="1"/>
</dbReference>
<accession>A0A8J6TAT5</accession>
<dbReference type="GO" id="GO:0055085">
    <property type="term" value="P:transmembrane transport"/>
    <property type="evidence" value="ECO:0007669"/>
    <property type="project" value="InterPro"/>
</dbReference>
<gene>
    <name evidence="7" type="ORF">H8E80_07520</name>
</gene>
<keyword evidence="5" id="KW-0813">Transport</keyword>
<dbReference type="InterPro" id="IPR000515">
    <property type="entry name" value="MetI-like"/>
</dbReference>
<evidence type="ECO:0000256" key="1">
    <source>
        <dbReference type="ARBA" id="ARBA00004651"/>
    </source>
</evidence>
<evidence type="ECO:0000313" key="7">
    <source>
        <dbReference type="EMBL" id="MBC8199876.1"/>
    </source>
</evidence>
<keyword evidence="4 5" id="KW-0472">Membrane</keyword>
<keyword evidence="2 5" id="KW-0812">Transmembrane</keyword>
<dbReference type="Proteomes" id="UP000603545">
    <property type="component" value="Unassembled WGS sequence"/>
</dbReference>
<dbReference type="EMBL" id="JACNLL010000066">
    <property type="protein sequence ID" value="MBC8199876.1"/>
    <property type="molecule type" value="Genomic_DNA"/>
</dbReference>
<dbReference type="InterPro" id="IPR035906">
    <property type="entry name" value="MetI-like_sf"/>
</dbReference>
<evidence type="ECO:0000313" key="8">
    <source>
        <dbReference type="Proteomes" id="UP000603545"/>
    </source>
</evidence>
<reference evidence="7 8" key="1">
    <citation type="submission" date="2020-08" db="EMBL/GenBank/DDBJ databases">
        <title>Bridging the membrane lipid divide: bacteria of the FCB group superphylum have the potential to synthesize archaeal ether lipids.</title>
        <authorList>
            <person name="Villanueva L."/>
            <person name="Von Meijenfeldt F.A.B."/>
            <person name="Westbye A.B."/>
            <person name="Yadav S."/>
            <person name="Hopmans E.C."/>
            <person name="Dutilh B.E."/>
            <person name="Sinninghe Damste J.S."/>
        </authorList>
    </citation>
    <scope>NUCLEOTIDE SEQUENCE [LARGE SCALE GENOMIC DNA]</scope>
    <source>
        <strain evidence="7">NIOZ-UU82</strain>
    </source>
</reference>
<evidence type="ECO:0000256" key="3">
    <source>
        <dbReference type="ARBA" id="ARBA00022989"/>
    </source>
</evidence>
<comment type="similarity">
    <text evidence="5">Belongs to the binding-protein-dependent transport system permease family.</text>
</comment>
<dbReference type="CDD" id="cd06261">
    <property type="entry name" value="TM_PBP2"/>
    <property type="match status" value="1"/>
</dbReference>
<name>A0A8J6TAT5_9BACT</name>
<evidence type="ECO:0000256" key="5">
    <source>
        <dbReference type="RuleBase" id="RU363032"/>
    </source>
</evidence>
<dbReference type="PROSITE" id="PS50928">
    <property type="entry name" value="ABC_TM1"/>
    <property type="match status" value="1"/>
</dbReference>
<dbReference type="GO" id="GO:0005886">
    <property type="term" value="C:plasma membrane"/>
    <property type="evidence" value="ECO:0007669"/>
    <property type="project" value="UniProtKB-SubCell"/>
</dbReference>
<feature type="transmembrane region" description="Helical" evidence="5">
    <location>
        <begin position="438"/>
        <end position="460"/>
    </location>
</feature>
<organism evidence="7 8">
    <name type="scientific">Candidatus Desulfaltia bathyphila</name>
    <dbReference type="NCBI Taxonomy" id="2841697"/>
    <lineage>
        <taxon>Bacteria</taxon>
        <taxon>Pseudomonadati</taxon>
        <taxon>Thermodesulfobacteriota</taxon>
        <taxon>Desulfobacteria</taxon>
        <taxon>Desulfobacterales</taxon>
        <taxon>Desulfobacterales incertae sedis</taxon>
        <taxon>Candidatus Desulfaltia</taxon>
    </lineage>
</organism>
<dbReference type="PANTHER" id="PTHR30325">
    <property type="entry name" value="MEMBRANE COMPONENT OF ABC TRANSPORTER"/>
    <property type="match status" value="1"/>
</dbReference>
<proteinExistence type="inferred from homology"/>
<feature type="transmembrane region" description="Helical" evidence="5">
    <location>
        <begin position="486"/>
        <end position="509"/>
    </location>
</feature>
<dbReference type="GO" id="GO:0042884">
    <property type="term" value="P:microcin transport"/>
    <property type="evidence" value="ECO:0007669"/>
    <property type="project" value="TreeGrafter"/>
</dbReference>
<sequence length="525" mass="59918">MRILRFKEIKRAYISLGILVILYMVSLCSELICNDIPLYVRFNGKSYFPAVKFYPEDLFAGNNKKTRPDYKSINNSAAFRKDAGNFMIFPLVPFSPFESIDPKSIAVSDNVTLVFTQIPRIGTVNIRRDYSIVRSASFGFFINMKDRQTKRVLLPEYYSITENIRQGIEKRFANENAPRLISSRIMGNKGMEVVISLSTYFSRKRAPESVRLTFREAEAKDQSLKKIVFNKSLKPVQNKIKQNSMNIWSSLAPQDRKTLLSMVSQRFLHTIDPFILKVKNRLYSISFEKDDIRFPFAPVKEHLMGIDGAGRDVLARILYGLRTSLTFGLLLVACSMILGIITGAVQGYYGGAIDITGQRLIEIWSALPFLYIMILMGSVYGRSFSLLLFCYGLFNWIGISYYIRAEFLRLRKKEFVEAAKCMGISSYKIIFKHILPNAMVPVITFFPFSLVGAIGALAALDYLGFGLPPPTPSWGELLFQAQQYRWAWWLILYPSLALFVVMLLGVFVGDGIRNAYDPKRCSRLE</sequence>
<dbReference type="AlphaFoldDB" id="A0A8J6TAT5"/>
<keyword evidence="3 5" id="KW-1133">Transmembrane helix</keyword>
<feature type="transmembrane region" description="Helical" evidence="5">
    <location>
        <begin position="386"/>
        <end position="403"/>
    </location>
</feature>
<evidence type="ECO:0000256" key="4">
    <source>
        <dbReference type="ARBA" id="ARBA00023136"/>
    </source>
</evidence>
<dbReference type="PANTHER" id="PTHR30325:SF0">
    <property type="entry name" value="INNER MEMBRANE ABC TRANSPORTER PERMEASE PROTEIN YEJE"/>
    <property type="match status" value="1"/>
</dbReference>
<evidence type="ECO:0000256" key="2">
    <source>
        <dbReference type="ARBA" id="ARBA00022692"/>
    </source>
</evidence>
<feature type="transmembrane region" description="Helical" evidence="5">
    <location>
        <begin position="361"/>
        <end position="380"/>
    </location>
</feature>
<comment type="subcellular location">
    <subcellularLocation>
        <location evidence="1 5">Cell membrane</location>
        <topology evidence="1 5">Multi-pass membrane protein</topology>
    </subcellularLocation>
</comment>
<dbReference type="Pfam" id="PF00528">
    <property type="entry name" value="BPD_transp_1"/>
    <property type="match status" value="1"/>
</dbReference>
<dbReference type="Gene3D" id="1.10.3720.10">
    <property type="entry name" value="MetI-like"/>
    <property type="match status" value="1"/>
</dbReference>
<feature type="transmembrane region" description="Helical" evidence="5">
    <location>
        <begin position="12"/>
        <end position="32"/>
    </location>
</feature>
<evidence type="ECO:0000259" key="6">
    <source>
        <dbReference type="PROSITE" id="PS50928"/>
    </source>
</evidence>
<feature type="domain" description="ABC transmembrane type-1" evidence="6">
    <location>
        <begin position="321"/>
        <end position="509"/>
    </location>
</feature>
<protein>
    <submittedName>
        <fullName evidence="7">ABC transporter permease subunit</fullName>
    </submittedName>
</protein>
<comment type="caution">
    <text evidence="7">The sequence shown here is derived from an EMBL/GenBank/DDBJ whole genome shotgun (WGS) entry which is preliminary data.</text>
</comment>